<evidence type="ECO:0000256" key="1">
    <source>
        <dbReference type="SAM" id="MobiDB-lite"/>
    </source>
</evidence>
<evidence type="ECO:0000313" key="2">
    <source>
        <dbReference type="EMBL" id="KAK2845977.1"/>
    </source>
</evidence>
<feature type="region of interest" description="Disordered" evidence="1">
    <location>
        <begin position="220"/>
        <end position="246"/>
    </location>
</feature>
<sequence>MEKRMRQIEEAIQREDDNLTELEKKENHRRWESNWPSSGRRKGQQEKPESPQQRKSGRPVRAPRRYGTEEDLPATVMEEPEVSQCPLIAKGGEVRYVPWSFMDMTGQAQDPAPETPEAPETSETPETQEDEDTPTEDPPPEERRPDETQEGRVPPEEHSDPCPAPPEVLPETSVGAPGDDRLGQPEEGTSQTAISPQQENRWRVGVEQALDALRREVEQIPELPQAARTQERAGSPTLPEAEIPSTINRAEWEQILAGWNSIDQGIENIVPEDIRGGPASRTRARTRQQEHSHRREPQSS</sequence>
<feature type="compositionally biased region" description="Basic and acidic residues" evidence="1">
    <location>
        <begin position="140"/>
        <end position="160"/>
    </location>
</feature>
<feature type="compositionally biased region" description="Basic and acidic residues" evidence="1">
    <location>
        <begin position="287"/>
        <end position="300"/>
    </location>
</feature>
<organism evidence="2 3">
    <name type="scientific">Tachysurus vachellii</name>
    <name type="common">Darkbarbel catfish</name>
    <name type="synonym">Pelteobagrus vachellii</name>
    <dbReference type="NCBI Taxonomy" id="175792"/>
    <lineage>
        <taxon>Eukaryota</taxon>
        <taxon>Metazoa</taxon>
        <taxon>Chordata</taxon>
        <taxon>Craniata</taxon>
        <taxon>Vertebrata</taxon>
        <taxon>Euteleostomi</taxon>
        <taxon>Actinopterygii</taxon>
        <taxon>Neopterygii</taxon>
        <taxon>Teleostei</taxon>
        <taxon>Ostariophysi</taxon>
        <taxon>Siluriformes</taxon>
        <taxon>Bagridae</taxon>
        <taxon>Tachysurus</taxon>
    </lineage>
</organism>
<feature type="region of interest" description="Disordered" evidence="1">
    <location>
        <begin position="271"/>
        <end position="300"/>
    </location>
</feature>
<dbReference type="EMBL" id="JAVHJS010000010">
    <property type="protein sequence ID" value="KAK2845977.1"/>
    <property type="molecule type" value="Genomic_DNA"/>
</dbReference>
<feature type="compositionally biased region" description="Polar residues" evidence="1">
    <location>
        <begin position="187"/>
        <end position="199"/>
    </location>
</feature>
<feature type="compositionally biased region" description="Acidic residues" evidence="1">
    <location>
        <begin position="126"/>
        <end position="139"/>
    </location>
</feature>
<keyword evidence="3" id="KW-1185">Reference proteome</keyword>
<dbReference type="Proteomes" id="UP001187315">
    <property type="component" value="Unassembled WGS sequence"/>
</dbReference>
<evidence type="ECO:0000313" key="3">
    <source>
        <dbReference type="Proteomes" id="UP001187315"/>
    </source>
</evidence>
<accession>A0AA88MVN8</accession>
<proteinExistence type="predicted"/>
<feature type="region of interest" description="Disordered" evidence="1">
    <location>
        <begin position="101"/>
        <end position="202"/>
    </location>
</feature>
<name>A0AA88MVN8_TACVA</name>
<feature type="region of interest" description="Disordered" evidence="1">
    <location>
        <begin position="1"/>
        <end position="89"/>
    </location>
</feature>
<gene>
    <name evidence="2" type="ORF">Q7C36_010831</name>
</gene>
<comment type="caution">
    <text evidence="2">The sequence shown here is derived from an EMBL/GenBank/DDBJ whole genome shotgun (WGS) entry which is preliminary data.</text>
</comment>
<feature type="compositionally biased region" description="Basic residues" evidence="1">
    <location>
        <begin position="55"/>
        <end position="64"/>
    </location>
</feature>
<dbReference type="AlphaFoldDB" id="A0AA88MVN8"/>
<protein>
    <submittedName>
        <fullName evidence="2">Uncharacterized protein</fullName>
    </submittedName>
</protein>
<feature type="compositionally biased region" description="Basic and acidic residues" evidence="1">
    <location>
        <begin position="1"/>
        <end position="32"/>
    </location>
</feature>
<reference evidence="2" key="1">
    <citation type="submission" date="2023-08" db="EMBL/GenBank/DDBJ databases">
        <title>Pelteobagrus vachellii genome.</title>
        <authorList>
            <person name="Liu H."/>
        </authorList>
    </citation>
    <scope>NUCLEOTIDE SEQUENCE</scope>
    <source>
        <strain evidence="2">PRFRI_2022a</strain>
        <tissue evidence="2">Muscle</tissue>
    </source>
</reference>